<evidence type="ECO:0000313" key="1">
    <source>
        <dbReference type="EMBL" id="EMD63051.1"/>
    </source>
</evidence>
<reference evidence="2" key="2">
    <citation type="journal article" date="2013" name="PLoS Genet.">
        <title>Comparative genome structure, secondary metabolite, and effector coding capacity across Cochliobolus pathogens.</title>
        <authorList>
            <person name="Condon B.J."/>
            <person name="Leng Y."/>
            <person name="Wu D."/>
            <person name="Bushley K.E."/>
            <person name="Ohm R.A."/>
            <person name="Otillar R."/>
            <person name="Martin J."/>
            <person name="Schackwitz W."/>
            <person name="Grimwood J."/>
            <person name="MohdZainudin N."/>
            <person name="Xue C."/>
            <person name="Wang R."/>
            <person name="Manning V.A."/>
            <person name="Dhillon B."/>
            <person name="Tu Z.J."/>
            <person name="Steffenson B.J."/>
            <person name="Salamov A."/>
            <person name="Sun H."/>
            <person name="Lowry S."/>
            <person name="LaButti K."/>
            <person name="Han J."/>
            <person name="Copeland A."/>
            <person name="Lindquist E."/>
            <person name="Barry K."/>
            <person name="Schmutz J."/>
            <person name="Baker S.E."/>
            <person name="Ciuffetti L.M."/>
            <person name="Grigoriev I.V."/>
            <person name="Zhong S."/>
            <person name="Turgeon B.G."/>
        </authorList>
    </citation>
    <scope>NUCLEOTIDE SEQUENCE [LARGE SCALE GENOMIC DNA]</scope>
    <source>
        <strain evidence="2">ND90Pr / ATCC 201652</strain>
    </source>
</reference>
<dbReference type="RefSeq" id="XP_007701315.1">
    <property type="nucleotide sequence ID" value="XM_007703125.1"/>
</dbReference>
<dbReference type="HOGENOM" id="CLU_2183732_0_0_1"/>
<sequence length="109" mass="11859">MEKVSAGNLPYGTLAGITATQIAFFSPLTQFSSGGGYSSRKTSKLERIWVVMFPRQCVWTEQSALCFDTLSGVASSRRSCLEGTGRGVGYSQARYDLISSSFRTGLQRV</sequence>
<dbReference type="EMBL" id="KB445645">
    <property type="protein sequence ID" value="EMD63051.1"/>
    <property type="molecule type" value="Genomic_DNA"/>
</dbReference>
<dbReference type="GeneID" id="19137274"/>
<accession>M2T1H6</accession>
<evidence type="ECO:0000313" key="2">
    <source>
        <dbReference type="Proteomes" id="UP000016934"/>
    </source>
</evidence>
<organism evidence="1 2">
    <name type="scientific">Cochliobolus sativus (strain ND90Pr / ATCC 201652)</name>
    <name type="common">Common root rot and spot blotch fungus</name>
    <name type="synonym">Bipolaris sorokiniana</name>
    <dbReference type="NCBI Taxonomy" id="665912"/>
    <lineage>
        <taxon>Eukaryota</taxon>
        <taxon>Fungi</taxon>
        <taxon>Dikarya</taxon>
        <taxon>Ascomycota</taxon>
        <taxon>Pezizomycotina</taxon>
        <taxon>Dothideomycetes</taxon>
        <taxon>Pleosporomycetidae</taxon>
        <taxon>Pleosporales</taxon>
        <taxon>Pleosporineae</taxon>
        <taxon>Pleosporaceae</taxon>
        <taxon>Bipolaris</taxon>
    </lineage>
</organism>
<dbReference type="AlphaFoldDB" id="M2T1H6"/>
<reference evidence="1 2" key="1">
    <citation type="journal article" date="2012" name="PLoS Pathog.">
        <title>Diverse lifestyles and strategies of plant pathogenesis encoded in the genomes of eighteen Dothideomycetes fungi.</title>
        <authorList>
            <person name="Ohm R.A."/>
            <person name="Feau N."/>
            <person name="Henrissat B."/>
            <person name="Schoch C.L."/>
            <person name="Horwitz B.A."/>
            <person name="Barry K.W."/>
            <person name="Condon B.J."/>
            <person name="Copeland A.C."/>
            <person name="Dhillon B."/>
            <person name="Glaser F."/>
            <person name="Hesse C.N."/>
            <person name="Kosti I."/>
            <person name="LaButti K."/>
            <person name="Lindquist E.A."/>
            <person name="Lucas S."/>
            <person name="Salamov A.A."/>
            <person name="Bradshaw R.E."/>
            <person name="Ciuffetti L."/>
            <person name="Hamelin R.C."/>
            <person name="Kema G.H.J."/>
            <person name="Lawrence C."/>
            <person name="Scott J.A."/>
            <person name="Spatafora J.W."/>
            <person name="Turgeon B.G."/>
            <person name="de Wit P.J.G.M."/>
            <person name="Zhong S."/>
            <person name="Goodwin S.B."/>
            <person name="Grigoriev I.V."/>
        </authorList>
    </citation>
    <scope>NUCLEOTIDE SEQUENCE [LARGE SCALE GENOMIC DNA]</scope>
    <source>
        <strain evidence="2">ND90Pr / ATCC 201652</strain>
    </source>
</reference>
<proteinExistence type="predicted"/>
<dbReference type="KEGG" id="bsc:COCSADRAFT_337061"/>
<protein>
    <submittedName>
        <fullName evidence="1">Uncharacterized protein</fullName>
    </submittedName>
</protein>
<name>M2T1H6_COCSN</name>
<gene>
    <name evidence="1" type="ORF">COCSADRAFT_337061</name>
</gene>
<dbReference type="Proteomes" id="UP000016934">
    <property type="component" value="Unassembled WGS sequence"/>
</dbReference>
<keyword evidence="2" id="KW-1185">Reference proteome</keyword>